<dbReference type="AlphaFoldDB" id="A0A1Y6IST5"/>
<evidence type="ECO:0000313" key="1">
    <source>
        <dbReference type="EMBL" id="MDW6001882.1"/>
    </source>
</evidence>
<organism evidence="2 3">
    <name type="scientific">Vibrio mangrovi</name>
    <dbReference type="NCBI Taxonomy" id="474394"/>
    <lineage>
        <taxon>Bacteria</taxon>
        <taxon>Pseudomonadati</taxon>
        <taxon>Pseudomonadota</taxon>
        <taxon>Gammaproteobacteria</taxon>
        <taxon>Vibrionales</taxon>
        <taxon>Vibrionaceae</taxon>
        <taxon>Vibrio</taxon>
    </lineage>
</organism>
<dbReference type="OrthoDB" id="5896144at2"/>
<dbReference type="Proteomes" id="UP001283366">
    <property type="component" value="Unassembled WGS sequence"/>
</dbReference>
<dbReference type="Proteomes" id="UP000196125">
    <property type="component" value="Unassembled WGS sequence"/>
</dbReference>
<protein>
    <submittedName>
        <fullName evidence="2">Uncharacterized protein</fullName>
    </submittedName>
</protein>
<dbReference type="RefSeq" id="WP_087480170.1">
    <property type="nucleotide sequence ID" value="NZ_AP024883.1"/>
</dbReference>
<proteinExistence type="predicted"/>
<gene>
    <name evidence="1" type="ORF">SBX37_03095</name>
    <name evidence="2" type="ORF">VIM7927_01332</name>
</gene>
<dbReference type="EMBL" id="FXXI01000002">
    <property type="protein sequence ID" value="SMS00091.1"/>
    <property type="molecule type" value="Genomic_DNA"/>
</dbReference>
<evidence type="ECO:0000313" key="3">
    <source>
        <dbReference type="Proteomes" id="UP000196125"/>
    </source>
</evidence>
<keyword evidence="4" id="KW-1185">Reference proteome</keyword>
<evidence type="ECO:0000313" key="2">
    <source>
        <dbReference type="EMBL" id="SMS00091.1"/>
    </source>
</evidence>
<dbReference type="EMBL" id="JAWRCO010000001">
    <property type="protein sequence ID" value="MDW6001882.1"/>
    <property type="molecule type" value="Genomic_DNA"/>
</dbReference>
<reference evidence="2 3" key="1">
    <citation type="submission" date="2017-05" db="EMBL/GenBank/DDBJ databases">
        <authorList>
            <person name="Song R."/>
            <person name="Chenine A.L."/>
            <person name="Ruprecht R.M."/>
        </authorList>
    </citation>
    <scope>NUCLEOTIDE SEQUENCE [LARGE SCALE GENOMIC DNA]</scope>
    <source>
        <strain evidence="2 3">CECT 7927</strain>
    </source>
</reference>
<accession>A0A1Y6IST5</accession>
<reference evidence="1 4" key="2">
    <citation type="submission" date="2023-11" db="EMBL/GenBank/DDBJ databases">
        <title>Plant-associative lifestyle of Vibrio porteresiae and its evolutionary dynamics.</title>
        <authorList>
            <person name="Rameshkumar N."/>
            <person name="Kirti K."/>
        </authorList>
    </citation>
    <scope>NUCLEOTIDE SEQUENCE [LARGE SCALE GENOMIC DNA]</scope>
    <source>
        <strain evidence="1 4">MSSRF38</strain>
    </source>
</reference>
<evidence type="ECO:0000313" key="4">
    <source>
        <dbReference type="Proteomes" id="UP001283366"/>
    </source>
</evidence>
<sequence length="99" mass="11135">MSFSIDTVVEQVAAQFEQSPLKSTIENTVKNCLNQKQGEFEALTTALQEGELTQEEFQIELEREKGLLTAEMETLQIMAKAEVQKVVNQIFQAIASQLK</sequence>
<name>A0A1Y6IST5_9VIBR</name>